<dbReference type="EMBL" id="KV425990">
    <property type="protein sequence ID" value="KZV93428.1"/>
    <property type="molecule type" value="Genomic_DNA"/>
</dbReference>
<protein>
    <submittedName>
        <fullName evidence="2">Uncharacterized protein</fullName>
    </submittedName>
</protein>
<organism evidence="2 3">
    <name type="scientific">Exidia glandulosa HHB12029</name>
    <dbReference type="NCBI Taxonomy" id="1314781"/>
    <lineage>
        <taxon>Eukaryota</taxon>
        <taxon>Fungi</taxon>
        <taxon>Dikarya</taxon>
        <taxon>Basidiomycota</taxon>
        <taxon>Agaricomycotina</taxon>
        <taxon>Agaricomycetes</taxon>
        <taxon>Auriculariales</taxon>
        <taxon>Exidiaceae</taxon>
        <taxon>Exidia</taxon>
    </lineage>
</organism>
<name>A0A165IHY9_EXIGL</name>
<dbReference type="AlphaFoldDB" id="A0A165IHY9"/>
<feature type="region of interest" description="Disordered" evidence="1">
    <location>
        <begin position="34"/>
        <end position="65"/>
    </location>
</feature>
<feature type="region of interest" description="Disordered" evidence="1">
    <location>
        <begin position="150"/>
        <end position="247"/>
    </location>
</feature>
<feature type="region of interest" description="Disordered" evidence="1">
    <location>
        <begin position="102"/>
        <end position="123"/>
    </location>
</feature>
<keyword evidence="3" id="KW-1185">Reference proteome</keyword>
<dbReference type="Proteomes" id="UP000077266">
    <property type="component" value="Unassembled WGS sequence"/>
</dbReference>
<evidence type="ECO:0000313" key="3">
    <source>
        <dbReference type="Proteomes" id="UP000077266"/>
    </source>
</evidence>
<accession>A0A165IHY9</accession>
<evidence type="ECO:0000256" key="1">
    <source>
        <dbReference type="SAM" id="MobiDB-lite"/>
    </source>
</evidence>
<sequence>MASVFWNVFACCRRVQIANEASCTPFPTTCADPCASQGEPNERTPLNRGGAELNLPGAHDRSQDENARNERFMTILRTVADNMVDVSSPSPFRAEARLGLPSPVRGRTTRARTPSPHTPPLGATHAGIAVARAATPTVPRVPRVNLRHVRGGSNIARMRGLSSGTGRGAPLSKRTMQIAPDSDEDDANGDPSTPAVRVQVSDHDSQQPEPEAGALPHPPPPQNAVASLATGTSQQRSVLLERHWDDD</sequence>
<gene>
    <name evidence="2" type="ORF">EXIGLDRAFT_768078</name>
</gene>
<evidence type="ECO:0000313" key="2">
    <source>
        <dbReference type="EMBL" id="KZV93428.1"/>
    </source>
</evidence>
<reference evidence="2 3" key="1">
    <citation type="journal article" date="2016" name="Mol. Biol. Evol.">
        <title>Comparative Genomics of Early-Diverging Mushroom-Forming Fungi Provides Insights into the Origins of Lignocellulose Decay Capabilities.</title>
        <authorList>
            <person name="Nagy L.G."/>
            <person name="Riley R."/>
            <person name="Tritt A."/>
            <person name="Adam C."/>
            <person name="Daum C."/>
            <person name="Floudas D."/>
            <person name="Sun H."/>
            <person name="Yadav J.S."/>
            <person name="Pangilinan J."/>
            <person name="Larsson K.H."/>
            <person name="Matsuura K."/>
            <person name="Barry K."/>
            <person name="Labutti K."/>
            <person name="Kuo R."/>
            <person name="Ohm R.A."/>
            <person name="Bhattacharya S.S."/>
            <person name="Shirouzu T."/>
            <person name="Yoshinaga Y."/>
            <person name="Martin F.M."/>
            <person name="Grigoriev I.V."/>
            <person name="Hibbett D.S."/>
        </authorList>
    </citation>
    <scope>NUCLEOTIDE SEQUENCE [LARGE SCALE GENOMIC DNA]</scope>
    <source>
        <strain evidence="2 3">HHB12029</strain>
    </source>
</reference>
<dbReference type="InParanoid" id="A0A165IHY9"/>
<proteinExistence type="predicted"/>